<organism evidence="1 2">
    <name type="scientific">Linum tenue</name>
    <dbReference type="NCBI Taxonomy" id="586396"/>
    <lineage>
        <taxon>Eukaryota</taxon>
        <taxon>Viridiplantae</taxon>
        <taxon>Streptophyta</taxon>
        <taxon>Embryophyta</taxon>
        <taxon>Tracheophyta</taxon>
        <taxon>Spermatophyta</taxon>
        <taxon>Magnoliopsida</taxon>
        <taxon>eudicotyledons</taxon>
        <taxon>Gunneridae</taxon>
        <taxon>Pentapetalae</taxon>
        <taxon>rosids</taxon>
        <taxon>fabids</taxon>
        <taxon>Malpighiales</taxon>
        <taxon>Linaceae</taxon>
        <taxon>Linum</taxon>
    </lineage>
</organism>
<reference evidence="1" key="1">
    <citation type="submission" date="2022-08" db="EMBL/GenBank/DDBJ databases">
        <authorList>
            <person name="Gutierrez-Valencia J."/>
        </authorList>
    </citation>
    <scope>NUCLEOTIDE SEQUENCE</scope>
</reference>
<keyword evidence="2" id="KW-1185">Reference proteome</keyword>
<dbReference type="Proteomes" id="UP001154282">
    <property type="component" value="Unassembled WGS sequence"/>
</dbReference>
<evidence type="ECO:0000313" key="2">
    <source>
        <dbReference type="Proteomes" id="UP001154282"/>
    </source>
</evidence>
<protein>
    <recommendedName>
        <fullName evidence="3">PIN domain-containing protein</fullName>
    </recommendedName>
</protein>
<proteinExistence type="predicted"/>
<accession>A0AAV0KRE4</accession>
<comment type="caution">
    <text evidence="1">The sequence shown here is derived from an EMBL/GenBank/DDBJ whole genome shotgun (WGS) entry which is preliminary data.</text>
</comment>
<evidence type="ECO:0008006" key="3">
    <source>
        <dbReference type="Google" id="ProtNLM"/>
    </source>
</evidence>
<dbReference type="EMBL" id="CAMGYJ010000005">
    <property type="protein sequence ID" value="CAI0423509.1"/>
    <property type="molecule type" value="Genomic_DNA"/>
</dbReference>
<gene>
    <name evidence="1" type="ORF">LITE_LOCUS19546</name>
</gene>
<evidence type="ECO:0000313" key="1">
    <source>
        <dbReference type="EMBL" id="CAI0423509.1"/>
    </source>
</evidence>
<name>A0AAV0KRE4_9ROSI</name>
<sequence length="71" mass="7930">MEAAGDQHIFRSEYPAVPVPDNVTLPEFVLQDAELYAEKQVEAADAKLIVTDDVNYEKVRNVALVPRTTID</sequence>
<dbReference type="AlphaFoldDB" id="A0AAV0KRE4"/>